<evidence type="ECO:0000313" key="2">
    <source>
        <dbReference type="EMBL" id="MPM74978.1"/>
    </source>
</evidence>
<dbReference type="AlphaFoldDB" id="A0A645CDJ8"/>
<keyword evidence="1" id="KW-1133">Transmembrane helix</keyword>
<sequence length="129" mass="13543">MAKPDGGYLFKHFSHGAAGLYAAAGCRAQAAHRGQKAAPVGAEAGHAAGRGGLSAMSILVVGVFALLALSDFPPIIKEKKWYELAILSVLYLCVLSLAILQSMQIHIPSPMKGAQFVISELLGLKYPNP</sequence>
<feature type="transmembrane region" description="Helical" evidence="1">
    <location>
        <begin position="51"/>
        <end position="69"/>
    </location>
</feature>
<evidence type="ECO:0000256" key="1">
    <source>
        <dbReference type="SAM" id="Phobius"/>
    </source>
</evidence>
<dbReference type="PROSITE" id="PS51257">
    <property type="entry name" value="PROKAR_LIPOPROTEIN"/>
    <property type="match status" value="1"/>
</dbReference>
<organism evidence="2">
    <name type="scientific">bioreactor metagenome</name>
    <dbReference type="NCBI Taxonomy" id="1076179"/>
    <lineage>
        <taxon>unclassified sequences</taxon>
        <taxon>metagenomes</taxon>
        <taxon>ecological metagenomes</taxon>
    </lineage>
</organism>
<comment type="caution">
    <text evidence="2">The sequence shown here is derived from an EMBL/GenBank/DDBJ whole genome shotgun (WGS) entry which is preliminary data.</text>
</comment>
<keyword evidence="1" id="KW-0812">Transmembrane</keyword>
<protein>
    <submittedName>
        <fullName evidence="2">Uncharacterized protein</fullName>
    </submittedName>
</protein>
<proteinExistence type="predicted"/>
<name>A0A645CDJ8_9ZZZZ</name>
<accession>A0A645CDJ8</accession>
<gene>
    <name evidence="2" type="ORF">SDC9_121968</name>
</gene>
<reference evidence="2" key="1">
    <citation type="submission" date="2019-08" db="EMBL/GenBank/DDBJ databases">
        <authorList>
            <person name="Kucharzyk K."/>
            <person name="Murdoch R.W."/>
            <person name="Higgins S."/>
            <person name="Loffler F."/>
        </authorList>
    </citation>
    <scope>NUCLEOTIDE SEQUENCE</scope>
</reference>
<keyword evidence="1" id="KW-0472">Membrane</keyword>
<feature type="transmembrane region" description="Helical" evidence="1">
    <location>
        <begin position="81"/>
        <end position="100"/>
    </location>
</feature>
<dbReference type="EMBL" id="VSSQ01026322">
    <property type="protein sequence ID" value="MPM74978.1"/>
    <property type="molecule type" value="Genomic_DNA"/>
</dbReference>